<gene>
    <name evidence="2" type="ORF">TeGR_g151</name>
</gene>
<feature type="non-terminal residue" evidence="2">
    <location>
        <position position="1"/>
    </location>
</feature>
<keyword evidence="3" id="KW-1185">Reference proteome</keyword>
<evidence type="ECO:0000313" key="3">
    <source>
        <dbReference type="Proteomes" id="UP001165060"/>
    </source>
</evidence>
<proteinExistence type="predicted"/>
<evidence type="ECO:0000313" key="2">
    <source>
        <dbReference type="EMBL" id="GMI20152.1"/>
    </source>
</evidence>
<dbReference type="Proteomes" id="UP001165060">
    <property type="component" value="Unassembled WGS sequence"/>
</dbReference>
<comment type="caution">
    <text evidence="2">The sequence shown here is derived from an EMBL/GenBank/DDBJ whole genome shotgun (WGS) entry which is preliminary data.</text>
</comment>
<protein>
    <submittedName>
        <fullName evidence="2">Uncharacterized protein</fullName>
    </submittedName>
</protein>
<sequence>YEEFTAEAVAFKMATFAKATPNLPGSVASAQTDLVETLGGLDKLLDASPAQLKKAWEKKYPPPKKEEPKGDDKPAAAAKKAPAKKAE</sequence>
<feature type="region of interest" description="Disordered" evidence="1">
    <location>
        <begin position="54"/>
        <end position="87"/>
    </location>
</feature>
<name>A0ABQ6M613_9STRA</name>
<dbReference type="EMBL" id="BRYB01005077">
    <property type="protein sequence ID" value="GMI20152.1"/>
    <property type="molecule type" value="Genomic_DNA"/>
</dbReference>
<evidence type="ECO:0000256" key="1">
    <source>
        <dbReference type="SAM" id="MobiDB-lite"/>
    </source>
</evidence>
<feature type="compositionally biased region" description="Basic and acidic residues" evidence="1">
    <location>
        <begin position="54"/>
        <end position="74"/>
    </location>
</feature>
<reference evidence="2 3" key="1">
    <citation type="journal article" date="2023" name="Commun. Biol.">
        <title>Genome analysis of Parmales, the sister group of diatoms, reveals the evolutionary specialization of diatoms from phago-mixotrophs to photoautotrophs.</title>
        <authorList>
            <person name="Ban H."/>
            <person name="Sato S."/>
            <person name="Yoshikawa S."/>
            <person name="Yamada K."/>
            <person name="Nakamura Y."/>
            <person name="Ichinomiya M."/>
            <person name="Sato N."/>
            <person name="Blanc-Mathieu R."/>
            <person name="Endo H."/>
            <person name="Kuwata A."/>
            <person name="Ogata H."/>
        </authorList>
    </citation>
    <scope>NUCLEOTIDE SEQUENCE [LARGE SCALE GENOMIC DNA]</scope>
</reference>
<organism evidence="2 3">
    <name type="scientific">Tetraparma gracilis</name>
    <dbReference type="NCBI Taxonomy" id="2962635"/>
    <lineage>
        <taxon>Eukaryota</taxon>
        <taxon>Sar</taxon>
        <taxon>Stramenopiles</taxon>
        <taxon>Ochrophyta</taxon>
        <taxon>Bolidophyceae</taxon>
        <taxon>Parmales</taxon>
        <taxon>Triparmaceae</taxon>
        <taxon>Tetraparma</taxon>
    </lineage>
</organism>
<accession>A0ABQ6M613</accession>